<feature type="transmembrane region" description="Helical" evidence="1">
    <location>
        <begin position="155"/>
        <end position="173"/>
    </location>
</feature>
<evidence type="ECO:0000256" key="1">
    <source>
        <dbReference type="SAM" id="Phobius"/>
    </source>
</evidence>
<feature type="transmembrane region" description="Helical" evidence="1">
    <location>
        <begin position="6"/>
        <end position="27"/>
    </location>
</feature>
<keyword evidence="1" id="KW-1133">Transmembrane helix</keyword>
<organism evidence="2 3">
    <name type="scientific">Actinophytocola xinjiangensis</name>
    <dbReference type="NCBI Taxonomy" id="485602"/>
    <lineage>
        <taxon>Bacteria</taxon>
        <taxon>Bacillati</taxon>
        <taxon>Actinomycetota</taxon>
        <taxon>Actinomycetes</taxon>
        <taxon>Pseudonocardiales</taxon>
        <taxon>Pseudonocardiaceae</taxon>
    </lineage>
</organism>
<dbReference type="AlphaFoldDB" id="A0A7Z1AV92"/>
<keyword evidence="3" id="KW-1185">Reference proteome</keyword>
<accession>A0A7Z1AV92</accession>
<gene>
    <name evidence="2" type="ORF">BLA60_31530</name>
</gene>
<keyword evidence="1" id="KW-0812">Transmembrane</keyword>
<dbReference type="EMBL" id="MSIF01000021">
    <property type="protein sequence ID" value="OLF06500.1"/>
    <property type="molecule type" value="Genomic_DNA"/>
</dbReference>
<keyword evidence="1" id="KW-0472">Membrane</keyword>
<dbReference type="RefSeq" id="WP_075136681.1">
    <property type="nucleotide sequence ID" value="NZ_MSIF01000021.1"/>
</dbReference>
<proteinExistence type="predicted"/>
<feature type="transmembrane region" description="Helical" evidence="1">
    <location>
        <begin position="39"/>
        <end position="63"/>
    </location>
</feature>
<reference evidence="2 3" key="1">
    <citation type="submission" date="2016-12" db="EMBL/GenBank/DDBJ databases">
        <title>The draft genome sequence of Actinophytocola xinjiangensis.</title>
        <authorList>
            <person name="Wang W."/>
            <person name="Yuan L."/>
        </authorList>
    </citation>
    <scope>NUCLEOTIDE SEQUENCE [LARGE SCALE GENOMIC DNA]</scope>
    <source>
        <strain evidence="2 3">CGMCC 4.4663</strain>
    </source>
</reference>
<dbReference type="Proteomes" id="UP000185696">
    <property type="component" value="Unassembled WGS sequence"/>
</dbReference>
<sequence>MTIAVGVFDLFAYSIPGSLYLSLLGYLAFRLNLLEPAAVLGLPGFLVVVGAVLLSYLLGYLAYPLGALVSRLVPNRRRHDALAEFIGRTPAARDRDYVRADPFLLLAALQLHDDEAATHVNRTRATGVMLRNCTPPLLAGAVAAVVEAVAGPRPAVAAVCAALFVVTAVVLVTQSRKHARWATIKTLELCFWLPDIDDRLRTATSAP</sequence>
<dbReference type="OrthoDB" id="3621416at2"/>
<protein>
    <submittedName>
        <fullName evidence="2">Uncharacterized protein</fullName>
    </submittedName>
</protein>
<evidence type="ECO:0000313" key="3">
    <source>
        <dbReference type="Proteomes" id="UP000185696"/>
    </source>
</evidence>
<name>A0A7Z1AV92_9PSEU</name>
<evidence type="ECO:0000313" key="2">
    <source>
        <dbReference type="EMBL" id="OLF06500.1"/>
    </source>
</evidence>
<comment type="caution">
    <text evidence="2">The sequence shown here is derived from an EMBL/GenBank/DDBJ whole genome shotgun (WGS) entry which is preliminary data.</text>
</comment>